<proteinExistence type="predicted"/>
<dbReference type="SUPFAM" id="SSF51735">
    <property type="entry name" value="NAD(P)-binding Rossmann-fold domains"/>
    <property type="match status" value="1"/>
</dbReference>
<dbReference type="Proteomes" id="UP000309788">
    <property type="component" value="Unassembled WGS sequence"/>
</dbReference>
<dbReference type="InterPro" id="IPR008030">
    <property type="entry name" value="NmrA-like"/>
</dbReference>
<dbReference type="Gene3D" id="3.40.50.720">
    <property type="entry name" value="NAD(P)-binding Rossmann-like Domain"/>
    <property type="match status" value="1"/>
</dbReference>
<dbReference type="GO" id="GO:0016491">
    <property type="term" value="F:oxidoreductase activity"/>
    <property type="evidence" value="ECO:0007669"/>
    <property type="project" value="UniProtKB-KW"/>
</dbReference>
<evidence type="ECO:0000256" key="2">
    <source>
        <dbReference type="ARBA" id="ARBA00023002"/>
    </source>
</evidence>
<evidence type="ECO:0000259" key="3">
    <source>
        <dbReference type="Pfam" id="PF05368"/>
    </source>
</evidence>
<evidence type="ECO:0000313" key="5">
    <source>
        <dbReference type="Proteomes" id="UP000309788"/>
    </source>
</evidence>
<dbReference type="AlphaFoldDB" id="A0A5R9KK95"/>
<dbReference type="Pfam" id="PF05368">
    <property type="entry name" value="NmrA"/>
    <property type="match status" value="1"/>
</dbReference>
<keyword evidence="1" id="KW-0521">NADP</keyword>
<protein>
    <submittedName>
        <fullName evidence="4">NAD-dependent epimerase/dehydratase family protein</fullName>
    </submittedName>
</protein>
<keyword evidence="2" id="KW-0560">Oxidoreductase</keyword>
<dbReference type="InterPro" id="IPR036291">
    <property type="entry name" value="NAD(P)-bd_dom_sf"/>
</dbReference>
<dbReference type="InterPro" id="IPR051609">
    <property type="entry name" value="NmrA/Isoflavone_reductase-like"/>
</dbReference>
<dbReference type="OrthoDB" id="319724at2"/>
<accession>A0A5R9KK95</accession>
<sequence length="298" mass="33377">MKTIILVAGATGDLGGRIVKSLIEKGADVRALVRSGTDHEKVEKLKQLGATVFEADMNQIADLETACENVSCVISALQGLHDVIVDMQSLILRAAVNAGVPRFIPSDFSTDYTQLLPGDNRNFDLRRTFFEHIDQSPIAATTIFNGGFAELLNYNLPFLDFKNKSVGYFEDPDWRIDFTTKDNTAEFTAAAALDSTTPRILRIASFQISAKEMQAVANEITKEDFKLIRLGSREELAARNKQDRAANPEGENEVYPRWQQAQYLYGMFSAQNRTTDNDRYPEIKWTNAEELLSAHRKS</sequence>
<dbReference type="PANTHER" id="PTHR47706">
    <property type="entry name" value="NMRA-LIKE FAMILY PROTEIN"/>
    <property type="match status" value="1"/>
</dbReference>
<feature type="domain" description="NmrA-like" evidence="3">
    <location>
        <begin position="1"/>
        <end position="204"/>
    </location>
</feature>
<gene>
    <name evidence="4" type="ORF">FEM55_05820</name>
</gene>
<evidence type="ECO:0000256" key="1">
    <source>
        <dbReference type="ARBA" id="ARBA00022857"/>
    </source>
</evidence>
<organism evidence="4 5">
    <name type="scientific">Dyadobacter sediminis</name>
    <dbReference type="NCBI Taxonomy" id="1493691"/>
    <lineage>
        <taxon>Bacteria</taxon>
        <taxon>Pseudomonadati</taxon>
        <taxon>Bacteroidota</taxon>
        <taxon>Cytophagia</taxon>
        <taxon>Cytophagales</taxon>
        <taxon>Spirosomataceae</taxon>
        <taxon>Dyadobacter</taxon>
    </lineage>
</organism>
<dbReference type="PANTHER" id="PTHR47706:SF1">
    <property type="entry name" value="CIPA-LIKE, PUTATIVE (AFU_ORTHOLOGUE AFUA_1G12460)-RELATED"/>
    <property type="match status" value="1"/>
</dbReference>
<dbReference type="RefSeq" id="WP_138280335.1">
    <property type="nucleotide sequence ID" value="NZ_BMGE01000001.1"/>
</dbReference>
<dbReference type="Gene3D" id="3.90.25.10">
    <property type="entry name" value="UDP-galactose 4-epimerase, domain 1"/>
    <property type="match status" value="1"/>
</dbReference>
<keyword evidence="5" id="KW-1185">Reference proteome</keyword>
<name>A0A5R9KK95_9BACT</name>
<comment type="caution">
    <text evidence="4">The sequence shown here is derived from an EMBL/GenBank/DDBJ whole genome shotgun (WGS) entry which is preliminary data.</text>
</comment>
<dbReference type="EMBL" id="VCEI01000011">
    <property type="protein sequence ID" value="TLU96641.1"/>
    <property type="molecule type" value="Genomic_DNA"/>
</dbReference>
<evidence type="ECO:0000313" key="4">
    <source>
        <dbReference type="EMBL" id="TLU96641.1"/>
    </source>
</evidence>
<reference evidence="4 5" key="1">
    <citation type="submission" date="2019-05" db="EMBL/GenBank/DDBJ databases">
        <authorList>
            <person name="Qu J.-H."/>
        </authorList>
    </citation>
    <scope>NUCLEOTIDE SEQUENCE [LARGE SCALE GENOMIC DNA]</scope>
    <source>
        <strain evidence="4 5">Z12</strain>
    </source>
</reference>